<comment type="pathway">
    <text evidence="1">Carbohydrate acid metabolism.</text>
</comment>
<dbReference type="GO" id="GO:0016829">
    <property type="term" value="F:lyase activity"/>
    <property type="evidence" value="ECO:0007669"/>
    <property type="project" value="UniProtKB-KW"/>
</dbReference>
<reference evidence="6 7" key="1">
    <citation type="submission" date="2016-07" db="EMBL/GenBank/DDBJ databases">
        <title>High microdiversification within the ubiquitous acI lineage of Actinobacteria.</title>
        <authorList>
            <person name="Neuenschwander S.M."/>
            <person name="Salcher M."/>
            <person name="Ghai R."/>
            <person name="Pernthaler J."/>
        </authorList>
    </citation>
    <scope>NUCLEOTIDE SEQUENCE [LARGE SCALE GENOMIC DNA]</scope>
    <source>
        <strain evidence="6">MMS-21-160</strain>
    </source>
</reference>
<dbReference type="SUPFAM" id="SSF51569">
    <property type="entry name" value="Aldolase"/>
    <property type="match status" value="1"/>
</dbReference>
<comment type="similarity">
    <text evidence="2">Belongs to the KHG/KDPG aldolase family.</text>
</comment>
<evidence type="ECO:0000313" key="7">
    <source>
        <dbReference type="Proteomes" id="UP000217171"/>
    </source>
</evidence>
<evidence type="ECO:0000256" key="5">
    <source>
        <dbReference type="ARBA" id="ARBA00023277"/>
    </source>
</evidence>
<dbReference type="EMBL" id="CP016771">
    <property type="protein sequence ID" value="ASY13068.1"/>
    <property type="molecule type" value="Genomic_DNA"/>
</dbReference>
<protein>
    <submittedName>
        <fullName evidence="6">2-dehydro-3-deoxyphosphogluconate aldolase / (4S)-4-hydroxy-2-oxoglutarate aldolase</fullName>
    </submittedName>
</protein>
<dbReference type="PANTHER" id="PTHR30246:SF1">
    <property type="entry name" value="2-DEHYDRO-3-DEOXY-6-PHOSPHOGALACTONATE ALDOLASE-RELATED"/>
    <property type="match status" value="1"/>
</dbReference>
<organism evidence="6 7">
    <name type="scientific">Candidatus Nanopelagicus hibericus</name>
    <dbReference type="NCBI Taxonomy" id="1884915"/>
    <lineage>
        <taxon>Bacteria</taxon>
        <taxon>Bacillati</taxon>
        <taxon>Actinomycetota</taxon>
        <taxon>Actinomycetes</taxon>
        <taxon>Candidatus Nanopelagicales</taxon>
        <taxon>Candidatus Nanopelagicaceae</taxon>
        <taxon>Candidatus Nanopelagicus</taxon>
    </lineage>
</organism>
<evidence type="ECO:0000256" key="2">
    <source>
        <dbReference type="ARBA" id="ARBA00006906"/>
    </source>
</evidence>
<name>A0A249K8G2_9ACTN</name>
<dbReference type="InterPro" id="IPR013785">
    <property type="entry name" value="Aldolase_TIM"/>
</dbReference>
<dbReference type="NCBIfam" id="TIGR01182">
    <property type="entry name" value="eda"/>
    <property type="match status" value="1"/>
</dbReference>
<comment type="subunit">
    <text evidence="3">Homotrimer.</text>
</comment>
<sequence length="212" mass="22477">MKTVDFLLTEKMMSLVRCNSQKEGQEMADALVAAGVKAIEITLTTPGALKIIKSLVKNKQLLVGAGTVRTVKDVKKVAEVGAKFIVSPDTNEDVIQATKKLKLASMPGVSTPTEVGIAVDAGADILKLFPASVLGPDHLKSIREPFPNNRWCPTAGITLESIPKWFAAGADLVGLGGPLTKDGVSGVSRNVLAFRTAIEQASKVVYKHEVSQ</sequence>
<dbReference type="AlphaFoldDB" id="A0A249K8G2"/>
<evidence type="ECO:0000313" key="6">
    <source>
        <dbReference type="EMBL" id="ASY13068.1"/>
    </source>
</evidence>
<dbReference type="Gene3D" id="3.20.20.70">
    <property type="entry name" value="Aldolase class I"/>
    <property type="match status" value="1"/>
</dbReference>
<proteinExistence type="inferred from homology"/>
<dbReference type="InterPro" id="IPR000887">
    <property type="entry name" value="Aldlse_KDPG_KHG"/>
</dbReference>
<dbReference type="InterPro" id="IPR031338">
    <property type="entry name" value="KDPG/KHG_AS_2"/>
</dbReference>
<dbReference type="Pfam" id="PF01081">
    <property type="entry name" value="Aldolase"/>
    <property type="match status" value="1"/>
</dbReference>
<keyword evidence="5" id="KW-0119">Carbohydrate metabolism</keyword>
<accession>A0A249K8G2</accession>
<dbReference type="PROSITE" id="PS00160">
    <property type="entry name" value="ALDOLASE_KDPG_KHG_2"/>
    <property type="match status" value="1"/>
</dbReference>
<dbReference type="OrthoDB" id="9805177at2"/>
<dbReference type="KEGG" id="nhi:B1s21160_01685"/>
<keyword evidence="7" id="KW-1185">Reference proteome</keyword>
<dbReference type="Proteomes" id="UP000217171">
    <property type="component" value="Chromosome"/>
</dbReference>
<evidence type="ECO:0000256" key="1">
    <source>
        <dbReference type="ARBA" id="ARBA00004761"/>
    </source>
</evidence>
<evidence type="ECO:0000256" key="4">
    <source>
        <dbReference type="ARBA" id="ARBA00023239"/>
    </source>
</evidence>
<evidence type="ECO:0000256" key="3">
    <source>
        <dbReference type="ARBA" id="ARBA00011233"/>
    </source>
</evidence>
<dbReference type="RefSeq" id="WP_095672150.1">
    <property type="nucleotide sequence ID" value="NZ_CP016771.1"/>
</dbReference>
<dbReference type="PANTHER" id="PTHR30246">
    <property type="entry name" value="2-KETO-3-DEOXY-6-PHOSPHOGLUCONATE ALDOLASE"/>
    <property type="match status" value="1"/>
</dbReference>
<gene>
    <name evidence="6" type="ORF">B1s21160_01685</name>
</gene>
<dbReference type="CDD" id="cd00452">
    <property type="entry name" value="KDPG_aldolase"/>
    <property type="match status" value="1"/>
</dbReference>
<keyword evidence="4" id="KW-0456">Lyase</keyword>